<feature type="transmembrane region" description="Helical" evidence="1">
    <location>
        <begin position="99"/>
        <end position="120"/>
    </location>
</feature>
<evidence type="ECO:0000313" key="4">
    <source>
        <dbReference type="Proteomes" id="UP001501523"/>
    </source>
</evidence>
<comment type="caution">
    <text evidence="3">The sequence shown here is derived from an EMBL/GenBank/DDBJ whole genome shotgun (WGS) entry which is preliminary data.</text>
</comment>
<dbReference type="EMBL" id="BAAAEU010000001">
    <property type="protein sequence ID" value="GAA0704305.1"/>
    <property type="molecule type" value="Genomic_DNA"/>
</dbReference>
<feature type="transmembrane region" description="Helical" evidence="1">
    <location>
        <begin position="61"/>
        <end position="79"/>
    </location>
</feature>
<sequence length="254" mass="26346">MNRFPPQLRIALLLGAAAVLATAALFPYLLALKPGALTLAAAAYGLPPAAVIALQSLQSGVIYFLLAWAGLKLGAPLGLEAGWLGAWLYGRPRPHASNWLLAALLGALCAGAILGAIALFGTPLDRPAVAARDPAPWRGLLASPYGAIVEETGLRVFAMGCIAWLLARITAGVPRTWTMLAAIVLAALLFGVGHLPLAAQLGPLTVAVIARVVSYKAFAGLVFGALYWKRGLEHAMLAHFCADLGLHVVAPAIT</sequence>
<gene>
    <name evidence="3" type="ORF">GCM10009105_01050</name>
</gene>
<feature type="transmembrane region" description="Helical" evidence="1">
    <location>
        <begin position="36"/>
        <end position="54"/>
    </location>
</feature>
<dbReference type="Proteomes" id="UP001501523">
    <property type="component" value="Unassembled WGS sequence"/>
</dbReference>
<feature type="transmembrane region" description="Helical" evidence="1">
    <location>
        <begin position="177"/>
        <end position="198"/>
    </location>
</feature>
<accession>A0ABN1IBH9</accession>
<evidence type="ECO:0000256" key="1">
    <source>
        <dbReference type="SAM" id="Phobius"/>
    </source>
</evidence>
<evidence type="ECO:0000259" key="2">
    <source>
        <dbReference type="Pfam" id="PF02517"/>
    </source>
</evidence>
<organism evidence="3 4">
    <name type="scientific">Dokdonella soli</name>
    <dbReference type="NCBI Taxonomy" id="529810"/>
    <lineage>
        <taxon>Bacteria</taxon>
        <taxon>Pseudomonadati</taxon>
        <taxon>Pseudomonadota</taxon>
        <taxon>Gammaproteobacteria</taxon>
        <taxon>Lysobacterales</taxon>
        <taxon>Rhodanobacteraceae</taxon>
        <taxon>Dokdonella</taxon>
    </lineage>
</organism>
<keyword evidence="1" id="KW-0812">Transmembrane</keyword>
<keyword evidence="4" id="KW-1185">Reference proteome</keyword>
<protein>
    <recommendedName>
        <fullName evidence="2">CAAX prenyl protease 2/Lysostaphin resistance protein A-like domain-containing protein</fullName>
    </recommendedName>
</protein>
<keyword evidence="1" id="KW-1133">Transmembrane helix</keyword>
<name>A0ABN1IBH9_9GAMM</name>
<proteinExistence type="predicted"/>
<reference evidence="3 4" key="1">
    <citation type="journal article" date="2019" name="Int. J. Syst. Evol. Microbiol.">
        <title>The Global Catalogue of Microorganisms (GCM) 10K type strain sequencing project: providing services to taxonomists for standard genome sequencing and annotation.</title>
        <authorList>
            <consortium name="The Broad Institute Genomics Platform"/>
            <consortium name="The Broad Institute Genome Sequencing Center for Infectious Disease"/>
            <person name="Wu L."/>
            <person name="Ma J."/>
        </authorList>
    </citation>
    <scope>NUCLEOTIDE SEQUENCE [LARGE SCALE GENOMIC DNA]</scope>
    <source>
        <strain evidence="3 4">JCM 15421</strain>
    </source>
</reference>
<keyword evidence="1" id="KW-0472">Membrane</keyword>
<feature type="domain" description="CAAX prenyl protease 2/Lysostaphin resistance protein A-like" evidence="2">
    <location>
        <begin position="136"/>
        <end position="244"/>
    </location>
</feature>
<dbReference type="Pfam" id="PF02517">
    <property type="entry name" value="Rce1-like"/>
    <property type="match status" value="1"/>
</dbReference>
<feature type="transmembrane region" description="Helical" evidence="1">
    <location>
        <begin position="12"/>
        <end position="30"/>
    </location>
</feature>
<dbReference type="RefSeq" id="WP_343786039.1">
    <property type="nucleotide sequence ID" value="NZ_BAAAEU010000001.1"/>
</dbReference>
<evidence type="ECO:0000313" key="3">
    <source>
        <dbReference type="EMBL" id="GAA0704305.1"/>
    </source>
</evidence>
<feature type="transmembrane region" description="Helical" evidence="1">
    <location>
        <begin position="204"/>
        <end position="228"/>
    </location>
</feature>
<dbReference type="InterPro" id="IPR003675">
    <property type="entry name" value="Rce1/LyrA-like_dom"/>
</dbReference>